<feature type="transmembrane region" description="Helical" evidence="1">
    <location>
        <begin position="53"/>
        <end position="75"/>
    </location>
</feature>
<sequence length="101" mass="10680">MVVEAVVVSIILGKLVPALVEAGLLPKYVFSLFMVVSIFGTVMMIGNAKYWSFGYLAGVCLAIPFGLGAFLQTGILSLSDYLLLGLTVVGSIALKVKIHTT</sequence>
<dbReference type="EMBL" id="AOIW01000021">
    <property type="protein sequence ID" value="ELZ37134.1"/>
    <property type="molecule type" value="Genomic_DNA"/>
</dbReference>
<keyword evidence="1" id="KW-0812">Transmembrane</keyword>
<name>M0DSN2_9EURY</name>
<evidence type="ECO:0000313" key="3">
    <source>
        <dbReference type="Proteomes" id="UP000011572"/>
    </source>
</evidence>
<organism evidence="2 3">
    <name type="scientific">Halorubrum distributum JCM 10247</name>
    <dbReference type="NCBI Taxonomy" id="1227486"/>
    <lineage>
        <taxon>Archaea</taxon>
        <taxon>Methanobacteriati</taxon>
        <taxon>Methanobacteriota</taxon>
        <taxon>Stenosarchaea group</taxon>
        <taxon>Halobacteria</taxon>
        <taxon>Halobacteriales</taxon>
        <taxon>Haloferacaceae</taxon>
        <taxon>Halorubrum</taxon>
        <taxon>Halorubrum distributum group</taxon>
    </lineage>
</organism>
<accession>M0DSN2</accession>
<feature type="transmembrane region" description="Helical" evidence="1">
    <location>
        <begin position="28"/>
        <end position="46"/>
    </location>
</feature>
<dbReference type="AlphaFoldDB" id="M0DSN2"/>
<dbReference type="RefSeq" id="WP_007344202.1">
    <property type="nucleotide sequence ID" value="NZ_AOIW01000021.1"/>
</dbReference>
<keyword evidence="1" id="KW-1133">Transmembrane helix</keyword>
<evidence type="ECO:0000256" key="1">
    <source>
        <dbReference type="SAM" id="Phobius"/>
    </source>
</evidence>
<comment type="caution">
    <text evidence="2">The sequence shown here is derived from an EMBL/GenBank/DDBJ whole genome shotgun (WGS) entry which is preliminary data.</text>
</comment>
<keyword evidence="1" id="KW-0472">Membrane</keyword>
<proteinExistence type="predicted"/>
<evidence type="ECO:0000313" key="2">
    <source>
        <dbReference type="EMBL" id="ELZ37134.1"/>
    </source>
</evidence>
<dbReference type="Proteomes" id="UP000011572">
    <property type="component" value="Unassembled WGS sequence"/>
</dbReference>
<gene>
    <name evidence="2" type="ORF">C473_01399</name>
</gene>
<protein>
    <submittedName>
        <fullName evidence="2">Uncharacterized protein</fullName>
    </submittedName>
</protein>
<reference evidence="2 3" key="1">
    <citation type="journal article" date="2014" name="PLoS Genet.">
        <title>Phylogenetically driven sequencing of extremely halophilic archaea reveals strategies for static and dynamic osmo-response.</title>
        <authorList>
            <person name="Becker E.A."/>
            <person name="Seitzer P.M."/>
            <person name="Tritt A."/>
            <person name="Larsen D."/>
            <person name="Krusor M."/>
            <person name="Yao A.I."/>
            <person name="Wu D."/>
            <person name="Madern D."/>
            <person name="Eisen J.A."/>
            <person name="Darling A.E."/>
            <person name="Facciotti M.T."/>
        </authorList>
    </citation>
    <scope>NUCLEOTIDE SEQUENCE [LARGE SCALE GENOMIC DNA]</scope>
    <source>
        <strain evidence="2 3">JCM 10247</strain>
    </source>
</reference>